<evidence type="ECO:0000313" key="9">
    <source>
        <dbReference type="EMBL" id="SDT96589.1"/>
    </source>
</evidence>
<keyword evidence="3 9" id="KW-0808">Transferase</keyword>
<dbReference type="RefSeq" id="WP_092231656.1">
    <property type="nucleotide sequence ID" value="NZ_FNLL01000003.1"/>
</dbReference>
<proteinExistence type="inferred from homology"/>
<gene>
    <name evidence="9" type="ORF">SAMN04487931_103247</name>
</gene>
<keyword evidence="10" id="KW-1185">Reference proteome</keyword>
<dbReference type="Proteomes" id="UP000199608">
    <property type="component" value="Unassembled WGS sequence"/>
</dbReference>
<dbReference type="AlphaFoldDB" id="A0A1H2ENJ9"/>
<evidence type="ECO:0000256" key="1">
    <source>
        <dbReference type="ARBA" id="ARBA00004141"/>
    </source>
</evidence>
<name>A0A1H2ENJ9_9BACT</name>
<comment type="subcellular location">
    <subcellularLocation>
        <location evidence="1">Membrane</location>
        <topology evidence="1">Multi-pass membrane protein</topology>
    </subcellularLocation>
</comment>
<evidence type="ECO:0000256" key="7">
    <source>
        <dbReference type="SAM" id="Phobius"/>
    </source>
</evidence>
<evidence type="ECO:0000256" key="4">
    <source>
        <dbReference type="ARBA" id="ARBA00022692"/>
    </source>
</evidence>
<dbReference type="Pfam" id="PF13727">
    <property type="entry name" value="CoA_binding_3"/>
    <property type="match status" value="1"/>
</dbReference>
<sequence>MLRLLKQYFPIRNIIFYIFEGFVIFGSILLSMAIFASSYFHMFDFLIVLRILLITFICQVCLYYNDLYDFDVSSTLSETSIRLLQSLGITSIALAFIYYIFPLAIVDQKVFILSIVFLLLFIIGWRLLYIQILNKGVFNEHIMILGSGSLALDIFKKIFNTLDCGYTVSIMIPDSKNEKYPIDFPDTVIVRKGIKNLSQIASEMGINKVIVALKEKRESFPMDELIRCRTGGIEVIEGSTFYEMLTGKVLVTQINPSWLVFSDGFRKSRLKTIFKRIEDIILSLIMLVLLSPLLCLVGIFIKFDSKGPVFFSQDRVGLNKKEYRVHKFRSMVENAEKSTGPVWARHNDIRITTAGKIIRKYRIDELPQLWDVLIGNMSLVGPRPERKCFTDKLEKQIPFYSQRFNVKPGVTGWAQVSYTYGATVDDAIEKLNYDLFYIKNMSLTLDVIIILRTIKTVLFGRGAR</sequence>
<evidence type="ECO:0000259" key="8">
    <source>
        <dbReference type="Pfam" id="PF02397"/>
    </source>
</evidence>
<dbReference type="PANTHER" id="PTHR30576">
    <property type="entry name" value="COLANIC BIOSYNTHESIS UDP-GLUCOSE LIPID CARRIER TRANSFERASE"/>
    <property type="match status" value="1"/>
</dbReference>
<dbReference type="PANTHER" id="PTHR30576:SF21">
    <property type="entry name" value="UDP-GLUCOSE:UNDECAPRENYL-PHOSPHATE GLUCOSE-1-PHOSPHATE TRANSFERASE"/>
    <property type="match status" value="1"/>
</dbReference>
<evidence type="ECO:0000313" key="10">
    <source>
        <dbReference type="Proteomes" id="UP000199608"/>
    </source>
</evidence>
<dbReference type="InterPro" id="IPR017464">
    <property type="entry name" value="Sugar_tfrase_EpsB_2"/>
</dbReference>
<dbReference type="Gene3D" id="3.40.50.720">
    <property type="entry name" value="NAD(P)-binding Rossmann-like Domain"/>
    <property type="match status" value="1"/>
</dbReference>
<evidence type="ECO:0000256" key="3">
    <source>
        <dbReference type="ARBA" id="ARBA00022679"/>
    </source>
</evidence>
<dbReference type="NCBIfam" id="TIGR03013">
    <property type="entry name" value="EpsB_2"/>
    <property type="match status" value="1"/>
</dbReference>
<accession>A0A1H2ENJ9</accession>
<dbReference type="GO" id="GO:0089702">
    <property type="term" value="F:undecaprenyl-phosphate glucose phosphotransferase activity"/>
    <property type="evidence" value="ECO:0007669"/>
    <property type="project" value="TreeGrafter"/>
</dbReference>
<keyword evidence="6 7" id="KW-0472">Membrane</keyword>
<dbReference type="Pfam" id="PF02397">
    <property type="entry name" value="Bac_transf"/>
    <property type="match status" value="1"/>
</dbReference>
<feature type="transmembrane region" description="Helical" evidence="7">
    <location>
        <begin position="14"/>
        <end position="39"/>
    </location>
</feature>
<feature type="transmembrane region" description="Helical" evidence="7">
    <location>
        <begin position="280"/>
        <end position="301"/>
    </location>
</feature>
<feature type="domain" description="Bacterial sugar transferase" evidence="8">
    <location>
        <begin position="275"/>
        <end position="458"/>
    </location>
</feature>
<feature type="transmembrane region" description="Helical" evidence="7">
    <location>
        <begin position="86"/>
        <end position="105"/>
    </location>
</feature>
<feature type="transmembrane region" description="Helical" evidence="7">
    <location>
        <begin position="45"/>
        <end position="65"/>
    </location>
</feature>
<feature type="transmembrane region" description="Helical" evidence="7">
    <location>
        <begin position="111"/>
        <end position="129"/>
    </location>
</feature>
<dbReference type="InterPro" id="IPR017475">
    <property type="entry name" value="EPS_sugar_tfrase"/>
</dbReference>
<protein>
    <submittedName>
        <fullName evidence="9">Sugar transferase, PEP-CTERM system associated/exopolysaccharide biosynthesis polyprenyl glycosylphosphotransferase</fullName>
    </submittedName>
</protein>
<comment type="similarity">
    <text evidence="2">Belongs to the bacterial sugar transferase family.</text>
</comment>
<keyword evidence="4 7" id="KW-0812">Transmembrane</keyword>
<organism evidence="9 10">
    <name type="scientific">Desulfobacula phenolica</name>
    <dbReference type="NCBI Taxonomy" id="90732"/>
    <lineage>
        <taxon>Bacteria</taxon>
        <taxon>Pseudomonadati</taxon>
        <taxon>Thermodesulfobacteriota</taxon>
        <taxon>Desulfobacteria</taxon>
        <taxon>Desulfobacterales</taxon>
        <taxon>Desulfobacteraceae</taxon>
        <taxon>Desulfobacula</taxon>
    </lineage>
</organism>
<evidence type="ECO:0000256" key="6">
    <source>
        <dbReference type="ARBA" id="ARBA00023136"/>
    </source>
</evidence>
<dbReference type="EMBL" id="FNLL01000003">
    <property type="protein sequence ID" value="SDT96589.1"/>
    <property type="molecule type" value="Genomic_DNA"/>
</dbReference>
<reference evidence="10" key="1">
    <citation type="submission" date="2016-10" db="EMBL/GenBank/DDBJ databases">
        <authorList>
            <person name="Varghese N."/>
            <person name="Submissions S."/>
        </authorList>
    </citation>
    <scope>NUCLEOTIDE SEQUENCE [LARGE SCALE GENOMIC DNA]</scope>
    <source>
        <strain evidence="10">DSM 3384</strain>
    </source>
</reference>
<keyword evidence="5 7" id="KW-1133">Transmembrane helix</keyword>
<dbReference type="GO" id="GO:0016020">
    <property type="term" value="C:membrane"/>
    <property type="evidence" value="ECO:0007669"/>
    <property type="project" value="UniProtKB-SubCell"/>
</dbReference>
<dbReference type="InterPro" id="IPR003362">
    <property type="entry name" value="Bact_transf"/>
</dbReference>
<evidence type="ECO:0000256" key="5">
    <source>
        <dbReference type="ARBA" id="ARBA00022989"/>
    </source>
</evidence>
<evidence type="ECO:0000256" key="2">
    <source>
        <dbReference type="ARBA" id="ARBA00006464"/>
    </source>
</evidence>
<dbReference type="NCBIfam" id="TIGR03025">
    <property type="entry name" value="EPS_sugtrans"/>
    <property type="match status" value="1"/>
</dbReference>
<dbReference type="GO" id="GO:0009242">
    <property type="term" value="P:colanic acid biosynthetic process"/>
    <property type="evidence" value="ECO:0007669"/>
    <property type="project" value="TreeGrafter"/>
</dbReference>